<reference evidence="3" key="1">
    <citation type="submission" date="2015-07" db="EMBL/GenBank/DDBJ databases">
        <authorList>
            <person name="Ju K.-S."/>
            <person name="Doroghazi J.R."/>
            <person name="Metcalf W.W."/>
        </authorList>
    </citation>
    <scope>NUCLEOTIDE SEQUENCE [LARGE SCALE GENOMIC DNA]</scope>
    <source>
        <strain evidence="3">NRRL 2290</strain>
    </source>
</reference>
<dbReference type="eggNOG" id="ENOG5031CKS">
    <property type="taxonomic scope" value="Bacteria"/>
</dbReference>
<gene>
    <name evidence="2" type="ORF">ADK37_05345</name>
</gene>
<protein>
    <submittedName>
        <fullName evidence="2">Uncharacterized protein</fullName>
    </submittedName>
</protein>
<dbReference type="PATRIC" id="fig|67356.5.peg.1174"/>
<keyword evidence="1" id="KW-1133">Transmembrane helix</keyword>
<dbReference type="STRING" id="67356.AQJ84_32450"/>
<evidence type="ECO:0000256" key="1">
    <source>
        <dbReference type="SAM" id="Phobius"/>
    </source>
</evidence>
<feature type="transmembrane region" description="Helical" evidence="1">
    <location>
        <begin position="292"/>
        <end position="316"/>
    </location>
</feature>
<dbReference type="EMBL" id="LGUS01000024">
    <property type="protein sequence ID" value="KOG42635.1"/>
    <property type="molecule type" value="Genomic_DNA"/>
</dbReference>
<keyword evidence="1" id="KW-0472">Membrane</keyword>
<organism evidence="2 3">
    <name type="scientific">Streptomyces resistomycificus</name>
    <dbReference type="NCBI Taxonomy" id="67356"/>
    <lineage>
        <taxon>Bacteria</taxon>
        <taxon>Bacillati</taxon>
        <taxon>Actinomycetota</taxon>
        <taxon>Actinomycetes</taxon>
        <taxon>Kitasatosporales</taxon>
        <taxon>Streptomycetaceae</taxon>
        <taxon>Streptomyces</taxon>
        <taxon>Streptomyces aurantiacus group</taxon>
    </lineage>
</organism>
<evidence type="ECO:0000313" key="2">
    <source>
        <dbReference type="EMBL" id="KOG42635.1"/>
    </source>
</evidence>
<accession>A0A0L8LX55</accession>
<keyword evidence="3" id="KW-1185">Reference proteome</keyword>
<evidence type="ECO:0000313" key="3">
    <source>
        <dbReference type="Proteomes" id="UP000037251"/>
    </source>
</evidence>
<dbReference type="AlphaFoldDB" id="A0A0L8LX55"/>
<feature type="transmembrane region" description="Helical" evidence="1">
    <location>
        <begin position="202"/>
        <end position="219"/>
    </location>
</feature>
<sequence>MVRVAVADRPLEDIAHLITLLEQSPEYAEATVAALRAVGVNRSVEDVTRLVTLLTRPPRDAACADEAIRAAAECRPVEEVTRLLALLHRTPLQPHCGEEAVRAAAAGRPVEELVELIGRLAEERELYADLPELDPELDPDPEPDAVLETPATLDHPETAGVPAGGPVGGGVGRAVLSALDTRRKREAAPPAPREAGPAFRPVRLAVLALVGCGVLSFPLDRDGASARIYGLALGVSVLCVFLALVLTVRPSVPTLAAAALVPAGLAAGRLFEGRLVHSAGLSRALELALAPASLVGVVAVCASFAALAALLARLAWQMPRTATPRPPAEADRAVDPLR</sequence>
<keyword evidence="1" id="KW-0812">Transmembrane</keyword>
<proteinExistence type="predicted"/>
<name>A0A0L8LX55_9ACTN</name>
<feature type="transmembrane region" description="Helical" evidence="1">
    <location>
        <begin position="226"/>
        <end position="246"/>
    </location>
</feature>
<comment type="caution">
    <text evidence="2">The sequence shown here is derived from an EMBL/GenBank/DDBJ whole genome shotgun (WGS) entry which is preliminary data.</text>
</comment>
<dbReference type="Proteomes" id="UP000037251">
    <property type="component" value="Unassembled WGS sequence"/>
</dbReference>